<sequence length="167" mass="20101">MSGPSEPDPPPPANDPPPKKSYDPVPEGMEVPMCLCVCRICTSSDDYSDTYERMIFIYNNYEYDPPKDFQRGKHRWIDIEQSKEDEQYMCSKVYKNNQYFLYYYRLEQQQKEEEKRRKAFQEEMRRQEEQRQQEEAEAREADRERKRETICRAKAAGPEAIRKGKYP</sequence>
<reference evidence="2" key="3">
    <citation type="submission" date="2015-04" db="UniProtKB">
        <authorList>
            <consortium name="EnsemblPlants"/>
        </authorList>
    </citation>
    <scope>IDENTIFICATION</scope>
</reference>
<dbReference type="Gramene" id="LPERR03G19580.1">
    <property type="protein sequence ID" value="LPERR03G19580.1"/>
    <property type="gene ID" value="LPERR03G19580"/>
</dbReference>
<dbReference type="AlphaFoldDB" id="A0A0D9VVP5"/>
<feature type="region of interest" description="Disordered" evidence="1">
    <location>
        <begin position="114"/>
        <end position="167"/>
    </location>
</feature>
<organism evidence="2 3">
    <name type="scientific">Leersia perrieri</name>
    <dbReference type="NCBI Taxonomy" id="77586"/>
    <lineage>
        <taxon>Eukaryota</taxon>
        <taxon>Viridiplantae</taxon>
        <taxon>Streptophyta</taxon>
        <taxon>Embryophyta</taxon>
        <taxon>Tracheophyta</taxon>
        <taxon>Spermatophyta</taxon>
        <taxon>Magnoliopsida</taxon>
        <taxon>Liliopsida</taxon>
        <taxon>Poales</taxon>
        <taxon>Poaceae</taxon>
        <taxon>BOP clade</taxon>
        <taxon>Oryzoideae</taxon>
        <taxon>Oryzeae</taxon>
        <taxon>Oryzinae</taxon>
        <taxon>Leersia</taxon>
    </lineage>
</organism>
<evidence type="ECO:0000256" key="1">
    <source>
        <dbReference type="SAM" id="MobiDB-lite"/>
    </source>
</evidence>
<name>A0A0D9VVP5_9ORYZ</name>
<accession>A0A0D9VVP5</accession>
<keyword evidence="3" id="KW-1185">Reference proteome</keyword>
<feature type="compositionally biased region" description="Basic and acidic residues" evidence="1">
    <location>
        <begin position="114"/>
        <end position="151"/>
    </location>
</feature>
<reference evidence="2 3" key="1">
    <citation type="submission" date="2012-08" db="EMBL/GenBank/DDBJ databases">
        <title>Oryza genome evolution.</title>
        <authorList>
            <person name="Wing R.A."/>
        </authorList>
    </citation>
    <scope>NUCLEOTIDE SEQUENCE</scope>
</reference>
<evidence type="ECO:0000313" key="2">
    <source>
        <dbReference type="EnsemblPlants" id="LPERR03G19580.1"/>
    </source>
</evidence>
<reference evidence="3" key="2">
    <citation type="submission" date="2013-12" db="EMBL/GenBank/DDBJ databases">
        <authorList>
            <person name="Yu Y."/>
            <person name="Lee S."/>
            <person name="de Baynast K."/>
            <person name="Wissotski M."/>
            <person name="Liu L."/>
            <person name="Talag J."/>
            <person name="Goicoechea J."/>
            <person name="Angelova A."/>
            <person name="Jetty R."/>
            <person name="Kudrna D."/>
            <person name="Golser W."/>
            <person name="Rivera L."/>
            <person name="Zhang J."/>
            <person name="Wing R."/>
        </authorList>
    </citation>
    <scope>NUCLEOTIDE SEQUENCE</scope>
</reference>
<protein>
    <submittedName>
        <fullName evidence="2">Uncharacterized protein</fullName>
    </submittedName>
</protein>
<feature type="region of interest" description="Disordered" evidence="1">
    <location>
        <begin position="1"/>
        <end position="24"/>
    </location>
</feature>
<dbReference type="HOGENOM" id="CLU_1596882_0_0_1"/>
<dbReference type="EnsemblPlants" id="LPERR03G19580.1">
    <property type="protein sequence ID" value="LPERR03G19580.1"/>
    <property type="gene ID" value="LPERR03G19580"/>
</dbReference>
<evidence type="ECO:0000313" key="3">
    <source>
        <dbReference type="Proteomes" id="UP000032180"/>
    </source>
</evidence>
<feature type="compositionally biased region" description="Pro residues" evidence="1">
    <location>
        <begin position="1"/>
        <end position="16"/>
    </location>
</feature>
<proteinExistence type="predicted"/>
<dbReference type="PANTHER" id="PTHR48143">
    <property type="entry name" value="ZINC FINGER GRF-TYPE DOMAIN-CONTAINING PROTEIN"/>
    <property type="match status" value="1"/>
</dbReference>
<dbReference type="Proteomes" id="UP000032180">
    <property type="component" value="Chromosome 3"/>
</dbReference>
<dbReference type="PANTHER" id="PTHR48143:SF1">
    <property type="entry name" value="ZINC FINGER GRF-TYPE DOMAIN-CONTAINING PROTEIN"/>
    <property type="match status" value="1"/>
</dbReference>